<feature type="transmembrane region" description="Helical" evidence="1">
    <location>
        <begin position="165"/>
        <end position="187"/>
    </location>
</feature>
<keyword evidence="1" id="KW-1133">Transmembrane helix</keyword>
<evidence type="ECO:0000256" key="1">
    <source>
        <dbReference type="SAM" id="Phobius"/>
    </source>
</evidence>
<name>A0A0T5Z444_9GAMM</name>
<reference evidence="4 5" key="1">
    <citation type="submission" date="2015-11" db="EMBL/GenBank/DDBJ databases">
        <title>The genome of Candidatus Endoriftia persephone in Ridgeia piscesae and population structure of the North Eastern Pacific vestimentiferan symbionts.</title>
        <authorList>
            <person name="Perez M."/>
            <person name="Juniper K.S."/>
        </authorList>
    </citation>
    <scope>NUCLEOTIDE SEQUENCE [LARGE SCALE GENOMIC DNA]</scope>
    <source>
        <strain evidence="3">Ind10</strain>
        <strain evidence="2">Ind11</strain>
    </source>
</reference>
<feature type="transmembrane region" description="Helical" evidence="1">
    <location>
        <begin position="207"/>
        <end position="227"/>
    </location>
</feature>
<feature type="transmembrane region" description="Helical" evidence="1">
    <location>
        <begin position="99"/>
        <end position="119"/>
    </location>
</feature>
<dbReference type="EMBL" id="LMXI01000565">
    <property type="protein sequence ID" value="KRT57262.1"/>
    <property type="molecule type" value="Genomic_DNA"/>
</dbReference>
<evidence type="ECO:0000313" key="2">
    <source>
        <dbReference type="EMBL" id="KRT54225.1"/>
    </source>
</evidence>
<dbReference type="OrthoDB" id="9810518at2"/>
<comment type="caution">
    <text evidence="3">The sequence shown here is derived from an EMBL/GenBank/DDBJ whole genome shotgun (WGS) entry which is preliminary data.</text>
</comment>
<dbReference type="STRING" id="54398.Ga0074115_103124"/>
<dbReference type="GO" id="GO:0043190">
    <property type="term" value="C:ATP-binding cassette (ABC) transporter complex"/>
    <property type="evidence" value="ECO:0007669"/>
    <property type="project" value="InterPro"/>
</dbReference>
<proteinExistence type="predicted"/>
<dbReference type="Pfam" id="PF02405">
    <property type="entry name" value="MlaE"/>
    <property type="match status" value="1"/>
</dbReference>
<evidence type="ECO:0000313" key="4">
    <source>
        <dbReference type="Proteomes" id="UP000051276"/>
    </source>
</evidence>
<dbReference type="GO" id="GO:0005548">
    <property type="term" value="F:phospholipid transporter activity"/>
    <property type="evidence" value="ECO:0007669"/>
    <property type="project" value="TreeGrafter"/>
</dbReference>
<organism evidence="3 4">
    <name type="scientific">endosymbiont of Ridgeia piscesae</name>
    <dbReference type="NCBI Taxonomy" id="54398"/>
    <lineage>
        <taxon>Bacteria</taxon>
        <taxon>Pseudomonadati</taxon>
        <taxon>Pseudomonadota</taxon>
        <taxon>Gammaproteobacteria</taxon>
        <taxon>sulfur-oxidizing symbionts</taxon>
    </lineage>
</organism>
<dbReference type="InterPro" id="IPR030802">
    <property type="entry name" value="Permease_MalE"/>
</dbReference>
<dbReference type="AlphaFoldDB" id="A0A0T5Z444"/>
<dbReference type="RefSeq" id="WP_005961901.1">
    <property type="nucleotide sequence ID" value="NZ_KQ556933.1"/>
</dbReference>
<evidence type="ECO:0000313" key="3">
    <source>
        <dbReference type="EMBL" id="KRT57262.1"/>
    </source>
</evidence>
<feature type="transmembrane region" description="Helical" evidence="1">
    <location>
        <begin position="247"/>
        <end position="265"/>
    </location>
</feature>
<keyword evidence="5" id="KW-1185">Reference proteome</keyword>
<dbReference type="PANTHER" id="PTHR30188:SF4">
    <property type="entry name" value="PROTEIN TRIGALACTOSYLDIACYLGLYCEROL 1, CHLOROPLASTIC"/>
    <property type="match status" value="1"/>
</dbReference>
<evidence type="ECO:0000313" key="5">
    <source>
        <dbReference type="Proteomes" id="UP000051634"/>
    </source>
</evidence>
<sequence>MSQTASLNLISLLGRRSLNYLLYIIDLVVFVMAVMRSWRNRGGLFNRASRAASITQLIFSGIDALPTITILALAVGLSVTTQLIFAAQVFGQEADVASLLANLVALEFGSLLTAIVMIGRSGSAIAVDLGNMSLNREVEGLELLGIDVHAFFVSPRLIGMVIAQLVLAIYFSAFSLVTGITLAALLESTSNFKYLFAVVSAFEPLDLLLFFIKNLLFGLVIGANACLKGLSVGQSVTQVPQVTQKAIVNSLVMVFVLDGVFVLILI</sequence>
<dbReference type="EMBL" id="LDXT01000093">
    <property type="protein sequence ID" value="KRT54225.1"/>
    <property type="molecule type" value="Genomic_DNA"/>
</dbReference>
<feature type="transmembrane region" description="Helical" evidence="1">
    <location>
        <begin position="58"/>
        <end position="79"/>
    </location>
</feature>
<protein>
    <submittedName>
        <fullName evidence="2">ABC-type transporter Mla maintaining outer membrane lipid asymmetry, permease component MlaE</fullName>
    </submittedName>
    <submittedName>
        <fullName evidence="3">Phospholipid/cholesterol/gamma-HCH transport system permease protein</fullName>
    </submittedName>
</protein>
<keyword evidence="1" id="KW-0472">Membrane</keyword>
<dbReference type="Proteomes" id="UP000051634">
    <property type="component" value="Unassembled WGS sequence"/>
</dbReference>
<keyword evidence="1" id="KW-0812">Transmembrane</keyword>
<dbReference type="PANTHER" id="PTHR30188">
    <property type="entry name" value="ABC TRANSPORTER PERMEASE PROTEIN-RELATED"/>
    <property type="match status" value="1"/>
</dbReference>
<feature type="transmembrane region" description="Helical" evidence="1">
    <location>
        <begin position="20"/>
        <end position="38"/>
    </location>
</feature>
<dbReference type="Proteomes" id="UP000051276">
    <property type="component" value="Unassembled WGS sequence"/>
</dbReference>
<accession>A0A0T5Z444</accession>
<gene>
    <name evidence="2" type="ORF">Ga0074115_103124</name>
    <name evidence="3" type="ORF">Ga0076813_11292</name>
</gene>